<dbReference type="Gene3D" id="3.30.70.360">
    <property type="match status" value="1"/>
</dbReference>
<gene>
    <name evidence="10" type="ORF">LADA_0E00364G</name>
</gene>
<dbReference type="CDD" id="cd05674">
    <property type="entry name" value="M20_yscS"/>
    <property type="match status" value="1"/>
</dbReference>
<dbReference type="InterPro" id="IPR002933">
    <property type="entry name" value="Peptidase_M20"/>
</dbReference>
<evidence type="ECO:0000256" key="8">
    <source>
        <dbReference type="SAM" id="SignalP"/>
    </source>
</evidence>
<feature type="active site" evidence="6">
    <location>
        <position position="165"/>
    </location>
</feature>
<dbReference type="SUPFAM" id="SSF55031">
    <property type="entry name" value="Bacterial exopeptidase dimerisation domain"/>
    <property type="match status" value="1"/>
</dbReference>
<feature type="binding site" evidence="7">
    <location>
        <position position="234"/>
    </location>
    <ligand>
        <name>Zn(2+)</name>
        <dbReference type="ChEBI" id="CHEBI:29105"/>
        <label>1</label>
    </ligand>
</feature>
<dbReference type="EMBL" id="LT598455">
    <property type="protein sequence ID" value="SCU86801.1"/>
    <property type="molecule type" value="Genomic_DNA"/>
</dbReference>
<evidence type="ECO:0000256" key="2">
    <source>
        <dbReference type="ARBA" id="ARBA00022670"/>
    </source>
</evidence>
<dbReference type="InterPro" id="IPR047177">
    <property type="entry name" value="Pept_M20A"/>
</dbReference>
<keyword evidence="11" id="KW-1185">Reference proteome</keyword>
<evidence type="ECO:0000256" key="3">
    <source>
        <dbReference type="ARBA" id="ARBA00022723"/>
    </source>
</evidence>
<proteinExistence type="inferred from homology"/>
<dbReference type="Gene3D" id="3.40.630.10">
    <property type="entry name" value="Zn peptidases"/>
    <property type="match status" value="1"/>
</dbReference>
<accession>A0A1G4JAH3</accession>
<protein>
    <submittedName>
        <fullName evidence="10">LADA_0E00364g1_1</fullName>
    </submittedName>
</protein>
<evidence type="ECO:0000259" key="9">
    <source>
        <dbReference type="Pfam" id="PF07687"/>
    </source>
</evidence>
<dbReference type="Pfam" id="PF01546">
    <property type="entry name" value="Peptidase_M20"/>
    <property type="match status" value="1"/>
</dbReference>
<keyword evidence="3 7" id="KW-0479">Metal-binding</keyword>
<dbReference type="AlphaFoldDB" id="A0A1G4JAH3"/>
<keyword evidence="8" id="KW-0732">Signal</keyword>
<feature type="binding site" evidence="7">
    <location>
        <position position="542"/>
    </location>
    <ligand>
        <name>Zn(2+)</name>
        <dbReference type="ChEBI" id="CHEBI:29105"/>
        <label>1</label>
    </ligand>
</feature>
<evidence type="ECO:0000313" key="10">
    <source>
        <dbReference type="EMBL" id="SCU86801.1"/>
    </source>
</evidence>
<keyword evidence="5 7" id="KW-0862">Zinc</keyword>
<dbReference type="PANTHER" id="PTHR45962">
    <property type="entry name" value="N-FATTY-ACYL-AMINO ACID SYNTHASE/HYDROLASE PM20D1"/>
    <property type="match status" value="1"/>
</dbReference>
<dbReference type="SUPFAM" id="SSF53187">
    <property type="entry name" value="Zn-dependent exopeptidases"/>
    <property type="match status" value="1"/>
</dbReference>
<feature type="binding site" evidence="7">
    <location>
        <position position="163"/>
    </location>
    <ligand>
        <name>Zn(2+)</name>
        <dbReference type="ChEBI" id="CHEBI:29105"/>
        <label>2</label>
    </ligand>
</feature>
<dbReference type="GO" id="GO:0046872">
    <property type="term" value="F:metal ion binding"/>
    <property type="evidence" value="ECO:0007669"/>
    <property type="project" value="UniProtKB-KW"/>
</dbReference>
<evidence type="ECO:0000256" key="7">
    <source>
        <dbReference type="PIRSR" id="PIRSR037217-2"/>
    </source>
</evidence>
<feature type="domain" description="Peptidase M20 dimerisation" evidence="9">
    <location>
        <begin position="285"/>
        <end position="437"/>
    </location>
</feature>
<dbReference type="GO" id="GO:0004181">
    <property type="term" value="F:metallocarboxypeptidase activity"/>
    <property type="evidence" value="ECO:0007669"/>
    <property type="project" value="InterPro"/>
</dbReference>
<feature type="binding site" evidence="7">
    <location>
        <position position="199"/>
    </location>
    <ligand>
        <name>Zn(2+)</name>
        <dbReference type="ChEBI" id="CHEBI:29105"/>
        <label>2</label>
    </ligand>
</feature>
<feature type="signal peptide" evidence="8">
    <location>
        <begin position="1"/>
        <end position="20"/>
    </location>
</feature>
<dbReference type="Pfam" id="PF07687">
    <property type="entry name" value="M20_dimer"/>
    <property type="match status" value="1"/>
</dbReference>
<sequence length="570" mass="62455">MSAIGIKTVIILASFLAALAKINSSTGKLPTKLSSFHELEVTAPEGSGCWAPIPPNISNFNSSIYQKFKAILSESRYQTASIKRFQEAIHVDTQVNDDYGDIENDNRWEKFHRFSAFLELNFPLVHKSLTLERINTHGLLYSWIPEPTNSGATLAKPILLMAHQDTVPVTEESLGDWKSDPFEGHIDENGIMYGRGVHDDKNSLISIVEAVELLLRSDFRPNRTVILAFGFDEEISGRRGALEISKFVEESYGKDGLEFILDEGPGIVNPIAPGDKIAYATVATAEKGYLDVLIEAKFPGGHSSLAGKHSLIGIVGEMLSSLENIDPFQPRISQKNPVLGYLACNSFGIPEVPRLVQQIQGGNLEAEYALGSLLENTSIALLSRTSQAIDIISGGQKINALPEQVSAGINYRIAPGLNLADVKQRIETILAPIAAKHDMCCSFFDGQVDDCSSGKCLRISQIGKALEPVDMAPHNSKVFSIVFGTVKSSLAQYYSKEMGVEKLEVVPTLMAGNTDTRHYWNLTANIFRFRPTRIDAGNNGGHTINEHIYAIDHFASVDFYASLILNANDL</sequence>
<dbReference type="STRING" id="1266660.A0A1G4JAH3"/>
<evidence type="ECO:0000256" key="5">
    <source>
        <dbReference type="ARBA" id="ARBA00022833"/>
    </source>
</evidence>
<comment type="similarity">
    <text evidence="1">Belongs to the peptidase M20A family.</text>
</comment>
<dbReference type="PROSITE" id="PS00758">
    <property type="entry name" value="ARGE_DAPE_CPG2_1"/>
    <property type="match status" value="1"/>
</dbReference>
<evidence type="ECO:0000256" key="1">
    <source>
        <dbReference type="ARBA" id="ARBA00006247"/>
    </source>
</evidence>
<dbReference type="InterPro" id="IPR001261">
    <property type="entry name" value="ArgE/DapE_CS"/>
</dbReference>
<dbReference type="InterPro" id="IPR017141">
    <property type="entry name" value="Pept_M20_carboxypep"/>
</dbReference>
<evidence type="ECO:0000256" key="4">
    <source>
        <dbReference type="ARBA" id="ARBA00022801"/>
    </source>
</evidence>
<dbReference type="PANTHER" id="PTHR45962:SF1">
    <property type="entry name" value="N-FATTY-ACYL-AMINO ACID SYNTHASE_HYDROLASE PM20D1"/>
    <property type="match status" value="1"/>
</dbReference>
<feature type="binding site" evidence="7">
    <location>
        <position position="262"/>
    </location>
    <ligand>
        <name>Zn(2+)</name>
        <dbReference type="ChEBI" id="CHEBI:29105"/>
        <label>2</label>
    </ligand>
</feature>
<dbReference type="GO" id="GO:0000328">
    <property type="term" value="C:fungal-type vacuole lumen"/>
    <property type="evidence" value="ECO:0007669"/>
    <property type="project" value="TreeGrafter"/>
</dbReference>
<dbReference type="OrthoDB" id="3064516at2759"/>
<reference evidence="11" key="1">
    <citation type="submission" date="2016-03" db="EMBL/GenBank/DDBJ databases">
        <authorList>
            <person name="Devillers H."/>
        </authorList>
    </citation>
    <scope>NUCLEOTIDE SEQUENCE [LARGE SCALE GENOMIC DNA]</scope>
</reference>
<dbReference type="InterPro" id="IPR011650">
    <property type="entry name" value="Peptidase_M20_dimer"/>
</dbReference>
<evidence type="ECO:0000313" key="11">
    <source>
        <dbReference type="Proteomes" id="UP000190274"/>
    </source>
</evidence>
<dbReference type="Proteomes" id="UP000190274">
    <property type="component" value="Chromosome E"/>
</dbReference>
<dbReference type="Gene3D" id="1.10.150.900">
    <property type="match status" value="1"/>
</dbReference>
<evidence type="ECO:0000256" key="6">
    <source>
        <dbReference type="PIRSR" id="PIRSR037217-1"/>
    </source>
</evidence>
<dbReference type="PIRSF" id="PIRSF037217">
    <property type="entry name" value="Carboxypeptidase_S"/>
    <property type="match status" value="1"/>
</dbReference>
<keyword evidence="4" id="KW-0378">Hydrolase</keyword>
<feature type="chain" id="PRO_5009236004" evidence="8">
    <location>
        <begin position="21"/>
        <end position="570"/>
    </location>
</feature>
<dbReference type="InterPro" id="IPR036264">
    <property type="entry name" value="Bact_exopeptidase_dim_dom"/>
</dbReference>
<keyword evidence="2" id="KW-0645">Protease</keyword>
<feature type="active site" description="Proton acceptor" evidence="6">
    <location>
        <position position="233"/>
    </location>
</feature>
<feature type="binding site" evidence="7">
    <location>
        <position position="199"/>
    </location>
    <ligand>
        <name>Zn(2+)</name>
        <dbReference type="ChEBI" id="CHEBI:29105"/>
        <label>1</label>
    </ligand>
</feature>
<name>A0A1G4JAH3_9SACH</name>
<dbReference type="GO" id="GO:0051603">
    <property type="term" value="P:proteolysis involved in protein catabolic process"/>
    <property type="evidence" value="ECO:0007669"/>
    <property type="project" value="TreeGrafter"/>
</dbReference>
<organism evidence="10 11">
    <name type="scientific">Lachancea dasiensis</name>
    <dbReference type="NCBI Taxonomy" id="1072105"/>
    <lineage>
        <taxon>Eukaryota</taxon>
        <taxon>Fungi</taxon>
        <taxon>Dikarya</taxon>
        <taxon>Ascomycota</taxon>
        <taxon>Saccharomycotina</taxon>
        <taxon>Saccharomycetes</taxon>
        <taxon>Saccharomycetales</taxon>
        <taxon>Saccharomycetaceae</taxon>
        <taxon>Lachancea</taxon>
    </lineage>
</organism>